<dbReference type="Proteomes" id="UP000245207">
    <property type="component" value="Unassembled WGS sequence"/>
</dbReference>
<accession>A0A2U1NK62</accession>
<dbReference type="OrthoDB" id="1741735at2759"/>
<keyword evidence="2 4" id="KW-0436">Ligase</keyword>
<comment type="caution">
    <text evidence="4">The sequence shown here is derived from an EMBL/GenBank/DDBJ whole genome shotgun (WGS) entry which is preliminary data.</text>
</comment>
<dbReference type="InterPro" id="IPR050191">
    <property type="entry name" value="ATP-dep_DNA_ligase"/>
</dbReference>
<protein>
    <submittedName>
        <fullName evidence="4">DNA LIGASE 6</fullName>
    </submittedName>
</protein>
<dbReference type="GO" id="GO:0003910">
    <property type="term" value="F:DNA ligase (ATP) activity"/>
    <property type="evidence" value="ECO:0007669"/>
    <property type="project" value="InterPro"/>
</dbReference>
<dbReference type="PANTHER" id="PTHR45674">
    <property type="entry name" value="DNA LIGASE 1/3 FAMILY MEMBER"/>
    <property type="match status" value="1"/>
</dbReference>
<dbReference type="Gene3D" id="1.10.3260.10">
    <property type="entry name" value="DNA ligase, ATP-dependent, N-terminal domain"/>
    <property type="match status" value="1"/>
</dbReference>
<evidence type="ECO:0000313" key="4">
    <source>
        <dbReference type="EMBL" id="PWA73899.1"/>
    </source>
</evidence>
<dbReference type="GO" id="GO:0003677">
    <property type="term" value="F:DNA binding"/>
    <property type="evidence" value="ECO:0007669"/>
    <property type="project" value="InterPro"/>
</dbReference>
<evidence type="ECO:0000256" key="2">
    <source>
        <dbReference type="ARBA" id="ARBA00022598"/>
    </source>
</evidence>
<dbReference type="PANTHER" id="PTHR45674:SF9">
    <property type="entry name" value="DNA LIGASE 3"/>
    <property type="match status" value="1"/>
</dbReference>
<sequence length="320" mass="35839">MAVCIWLFVCSFCWLEVVFAAPNPFEEAGQFGMCAPAGQMPLFQANPSYQAIQGKRVRNLRIGAIIRMVLPALAHEIVRNFNHGRVMESQKEMLQGLSAAVIEAYNMLPNLDLLILSVMTKGVEFSSATLLMVPGIPIKPMLANYRITNGVPQVLKLFHEKALYLRIQRAQIHKLSDGSVRVFSRNETTQHLGFLMLMYVSSHLVSCSPMDIVGLICDTGFNLAEKEVADGCDSDSDTKETEFDRFEFASSSDVKEVTFISCFSGFQDRHVIVFIAQERLEREYSLSLITTAQSVVYRVYCVGGEMLLEQIENLLSLQKA</sequence>
<dbReference type="STRING" id="35608.A0A2U1NK62"/>
<keyword evidence="5" id="KW-1185">Reference proteome</keyword>
<name>A0A2U1NK62_ARTAN</name>
<feature type="signal peptide" evidence="3">
    <location>
        <begin position="1"/>
        <end position="20"/>
    </location>
</feature>
<evidence type="ECO:0000256" key="1">
    <source>
        <dbReference type="ARBA" id="ARBA00007572"/>
    </source>
</evidence>
<reference evidence="4 5" key="1">
    <citation type="journal article" date="2018" name="Mol. Plant">
        <title>The genome of Artemisia annua provides insight into the evolution of Asteraceae family and artemisinin biosynthesis.</title>
        <authorList>
            <person name="Shen Q."/>
            <person name="Zhang L."/>
            <person name="Liao Z."/>
            <person name="Wang S."/>
            <person name="Yan T."/>
            <person name="Shi P."/>
            <person name="Liu M."/>
            <person name="Fu X."/>
            <person name="Pan Q."/>
            <person name="Wang Y."/>
            <person name="Lv Z."/>
            <person name="Lu X."/>
            <person name="Zhang F."/>
            <person name="Jiang W."/>
            <person name="Ma Y."/>
            <person name="Chen M."/>
            <person name="Hao X."/>
            <person name="Li L."/>
            <person name="Tang Y."/>
            <person name="Lv G."/>
            <person name="Zhou Y."/>
            <person name="Sun X."/>
            <person name="Brodelius P.E."/>
            <person name="Rose J.K.C."/>
            <person name="Tang K."/>
        </authorList>
    </citation>
    <scope>NUCLEOTIDE SEQUENCE [LARGE SCALE GENOMIC DNA]</scope>
    <source>
        <strain evidence="5">cv. Huhao1</strain>
        <tissue evidence="4">Leaf</tissue>
    </source>
</reference>
<dbReference type="EMBL" id="PKPP01002655">
    <property type="protein sequence ID" value="PWA73899.1"/>
    <property type="molecule type" value="Genomic_DNA"/>
</dbReference>
<evidence type="ECO:0000256" key="3">
    <source>
        <dbReference type="SAM" id="SignalP"/>
    </source>
</evidence>
<comment type="similarity">
    <text evidence="1">Belongs to the ATP-dependent DNA ligase family.</text>
</comment>
<keyword evidence="3" id="KW-0732">Signal</keyword>
<dbReference type="InterPro" id="IPR036599">
    <property type="entry name" value="DNA_ligase_N_sf"/>
</dbReference>
<dbReference type="GO" id="GO:0006273">
    <property type="term" value="P:lagging strand elongation"/>
    <property type="evidence" value="ECO:0007669"/>
    <property type="project" value="TreeGrafter"/>
</dbReference>
<dbReference type="GO" id="GO:0006310">
    <property type="term" value="P:DNA recombination"/>
    <property type="evidence" value="ECO:0007669"/>
    <property type="project" value="InterPro"/>
</dbReference>
<dbReference type="SUPFAM" id="SSF117018">
    <property type="entry name" value="ATP-dependent DNA ligase DNA-binding domain"/>
    <property type="match status" value="1"/>
</dbReference>
<dbReference type="GO" id="GO:0006281">
    <property type="term" value="P:DNA repair"/>
    <property type="evidence" value="ECO:0007669"/>
    <property type="project" value="InterPro"/>
</dbReference>
<evidence type="ECO:0000313" key="5">
    <source>
        <dbReference type="Proteomes" id="UP000245207"/>
    </source>
</evidence>
<dbReference type="AlphaFoldDB" id="A0A2U1NK62"/>
<gene>
    <name evidence="4" type="ORF">CTI12_AA255010</name>
</gene>
<organism evidence="4 5">
    <name type="scientific">Artemisia annua</name>
    <name type="common">Sweet wormwood</name>
    <dbReference type="NCBI Taxonomy" id="35608"/>
    <lineage>
        <taxon>Eukaryota</taxon>
        <taxon>Viridiplantae</taxon>
        <taxon>Streptophyta</taxon>
        <taxon>Embryophyta</taxon>
        <taxon>Tracheophyta</taxon>
        <taxon>Spermatophyta</taxon>
        <taxon>Magnoliopsida</taxon>
        <taxon>eudicotyledons</taxon>
        <taxon>Gunneridae</taxon>
        <taxon>Pentapetalae</taxon>
        <taxon>asterids</taxon>
        <taxon>campanulids</taxon>
        <taxon>Asterales</taxon>
        <taxon>Asteraceae</taxon>
        <taxon>Asteroideae</taxon>
        <taxon>Anthemideae</taxon>
        <taxon>Artemisiinae</taxon>
        <taxon>Artemisia</taxon>
    </lineage>
</organism>
<feature type="chain" id="PRO_5015663706" evidence="3">
    <location>
        <begin position="21"/>
        <end position="320"/>
    </location>
</feature>
<proteinExistence type="inferred from homology"/>